<dbReference type="AlphaFoldDB" id="A0A517NHF7"/>
<dbReference type="RefSeq" id="WP_218933474.1">
    <property type="nucleotide sequence ID" value="NZ_CP036525.1"/>
</dbReference>
<organism evidence="2 3">
    <name type="scientific">Rubripirellula lacrimiformis</name>
    <dbReference type="NCBI Taxonomy" id="1930273"/>
    <lineage>
        <taxon>Bacteria</taxon>
        <taxon>Pseudomonadati</taxon>
        <taxon>Planctomycetota</taxon>
        <taxon>Planctomycetia</taxon>
        <taxon>Pirellulales</taxon>
        <taxon>Pirellulaceae</taxon>
        <taxon>Rubripirellula</taxon>
    </lineage>
</organism>
<dbReference type="EMBL" id="CP036525">
    <property type="protein sequence ID" value="QDT06575.1"/>
    <property type="molecule type" value="Genomic_DNA"/>
</dbReference>
<reference evidence="2 3" key="1">
    <citation type="submission" date="2019-02" db="EMBL/GenBank/DDBJ databases">
        <title>Deep-cultivation of Planctomycetes and their phenomic and genomic characterization uncovers novel biology.</title>
        <authorList>
            <person name="Wiegand S."/>
            <person name="Jogler M."/>
            <person name="Boedeker C."/>
            <person name="Pinto D."/>
            <person name="Vollmers J."/>
            <person name="Rivas-Marin E."/>
            <person name="Kohn T."/>
            <person name="Peeters S.H."/>
            <person name="Heuer A."/>
            <person name="Rast P."/>
            <person name="Oberbeckmann S."/>
            <person name="Bunk B."/>
            <person name="Jeske O."/>
            <person name="Meyerdierks A."/>
            <person name="Storesund J.E."/>
            <person name="Kallscheuer N."/>
            <person name="Luecker S."/>
            <person name="Lage O.M."/>
            <person name="Pohl T."/>
            <person name="Merkel B.J."/>
            <person name="Hornburger P."/>
            <person name="Mueller R.-W."/>
            <person name="Bruemmer F."/>
            <person name="Labrenz M."/>
            <person name="Spormann A.M."/>
            <person name="Op den Camp H."/>
            <person name="Overmann J."/>
            <person name="Amann R."/>
            <person name="Jetten M.S.M."/>
            <person name="Mascher T."/>
            <person name="Medema M.H."/>
            <person name="Devos D.P."/>
            <person name="Kaster A.-K."/>
            <person name="Ovreas L."/>
            <person name="Rohde M."/>
            <person name="Galperin M.Y."/>
            <person name="Jogler C."/>
        </authorList>
    </citation>
    <scope>NUCLEOTIDE SEQUENCE [LARGE SCALE GENOMIC DNA]</scope>
    <source>
        <strain evidence="2 3">K22_7</strain>
    </source>
</reference>
<dbReference type="PANTHER" id="PTHR33525:SF3">
    <property type="entry name" value="RIBONUCLEASE Y"/>
    <property type="match status" value="1"/>
</dbReference>
<dbReference type="PANTHER" id="PTHR33525">
    <property type="match status" value="1"/>
</dbReference>
<sequence length="281" mass="31158">MPVRFGIRAEQAKWELALPDGARRLIASGDFDGRDKETLACWLRSEPVLSQRLLVWCNTPMYNLSRPYQTLDDAARVMEPCDLSRLAFLCWVRGMMLPEKRIDNYSRDRLWAHSIAVGSVANLIARTCALTDPGLVMVAGTLHDIGMLASEKLDPVAFAETISQTDHLSPLHEVEQEILGWDHTQLGQIILRQWGMPDAVQTAARYHHEPDRILGQPDGQTVACVAIANFLCNRSGWSSTKSAVLLPPSEATFGLLGIDSALLAVLWQQLYPAIESASGLR</sequence>
<feature type="domain" description="HDOD" evidence="1">
    <location>
        <begin position="15"/>
        <end position="210"/>
    </location>
</feature>
<proteinExistence type="predicted"/>
<evidence type="ECO:0000259" key="1">
    <source>
        <dbReference type="PROSITE" id="PS51833"/>
    </source>
</evidence>
<accession>A0A517NHF7</accession>
<dbReference type="Proteomes" id="UP000318538">
    <property type="component" value="Chromosome"/>
</dbReference>
<dbReference type="InterPro" id="IPR052340">
    <property type="entry name" value="RNase_Y/CdgJ"/>
</dbReference>
<gene>
    <name evidence="2" type="ORF">K227x_49850</name>
</gene>
<evidence type="ECO:0000313" key="3">
    <source>
        <dbReference type="Proteomes" id="UP000318538"/>
    </source>
</evidence>
<dbReference type="CDD" id="cd00077">
    <property type="entry name" value="HDc"/>
    <property type="match status" value="1"/>
</dbReference>
<dbReference type="SUPFAM" id="SSF109604">
    <property type="entry name" value="HD-domain/PDEase-like"/>
    <property type="match status" value="1"/>
</dbReference>
<dbReference type="KEGG" id="rlc:K227x_49850"/>
<dbReference type="PROSITE" id="PS51833">
    <property type="entry name" value="HDOD"/>
    <property type="match status" value="1"/>
</dbReference>
<dbReference type="Gene3D" id="1.10.3210.10">
    <property type="entry name" value="Hypothetical protein af1432"/>
    <property type="match status" value="1"/>
</dbReference>
<name>A0A517NHF7_9BACT</name>
<dbReference type="InterPro" id="IPR006675">
    <property type="entry name" value="HDIG_dom"/>
</dbReference>
<dbReference type="Pfam" id="PF08668">
    <property type="entry name" value="HDOD"/>
    <property type="match status" value="1"/>
</dbReference>
<keyword evidence="3" id="KW-1185">Reference proteome</keyword>
<protein>
    <submittedName>
        <fullName evidence="2">HDOD domain protein</fullName>
    </submittedName>
</protein>
<dbReference type="InterPro" id="IPR003607">
    <property type="entry name" value="HD/PDEase_dom"/>
</dbReference>
<evidence type="ECO:0000313" key="2">
    <source>
        <dbReference type="EMBL" id="QDT06575.1"/>
    </source>
</evidence>
<dbReference type="InterPro" id="IPR013976">
    <property type="entry name" value="HDOD"/>
</dbReference>
<dbReference type="NCBIfam" id="TIGR00277">
    <property type="entry name" value="HDIG"/>
    <property type="match status" value="1"/>
</dbReference>